<gene>
    <name evidence="7" type="ORF">V5N11_009810</name>
</gene>
<evidence type="ECO:0000313" key="8">
    <source>
        <dbReference type="Proteomes" id="UP001558713"/>
    </source>
</evidence>
<evidence type="ECO:0000256" key="2">
    <source>
        <dbReference type="ARBA" id="ARBA00022771"/>
    </source>
</evidence>
<evidence type="ECO:0000256" key="5">
    <source>
        <dbReference type="SAM" id="Coils"/>
    </source>
</evidence>
<dbReference type="PROSITE" id="PS51999">
    <property type="entry name" value="ZF_GRF"/>
    <property type="match status" value="1"/>
</dbReference>
<dbReference type="PANTHER" id="PTHR33248">
    <property type="entry name" value="ZINC ION-BINDING PROTEIN"/>
    <property type="match status" value="1"/>
</dbReference>
<proteinExistence type="predicted"/>
<evidence type="ECO:0000313" key="7">
    <source>
        <dbReference type="EMBL" id="KAL1218679.1"/>
    </source>
</evidence>
<evidence type="ECO:0000256" key="3">
    <source>
        <dbReference type="ARBA" id="ARBA00022833"/>
    </source>
</evidence>
<sequence length="156" mass="18094">MTNISGASSGSSTTRRGRVVGVPMVCWCGAEIVGKISKSDPNPYRRYFRCAFAVSNKLMDDNHVFKWVDEALLNEVDRLSSEAKRLEQMVRESEIVFDGAEYEKMVFDKVLMKVEEEVFQKVESVVSESQRYMKKRMIVGIVVLYDRCWVREFHMM</sequence>
<organism evidence="7 8">
    <name type="scientific">Cardamine amara subsp. amara</name>
    <dbReference type="NCBI Taxonomy" id="228776"/>
    <lineage>
        <taxon>Eukaryota</taxon>
        <taxon>Viridiplantae</taxon>
        <taxon>Streptophyta</taxon>
        <taxon>Embryophyta</taxon>
        <taxon>Tracheophyta</taxon>
        <taxon>Spermatophyta</taxon>
        <taxon>Magnoliopsida</taxon>
        <taxon>eudicotyledons</taxon>
        <taxon>Gunneridae</taxon>
        <taxon>Pentapetalae</taxon>
        <taxon>rosids</taxon>
        <taxon>malvids</taxon>
        <taxon>Brassicales</taxon>
        <taxon>Brassicaceae</taxon>
        <taxon>Cardamineae</taxon>
        <taxon>Cardamine</taxon>
    </lineage>
</organism>
<dbReference type="InterPro" id="IPR010666">
    <property type="entry name" value="Znf_GRF"/>
</dbReference>
<name>A0ABD1BNJ0_CARAN</name>
<reference evidence="7 8" key="1">
    <citation type="submission" date="2024-04" db="EMBL/GenBank/DDBJ databases">
        <title>Genome assembly C_amara_ONT_v2.</title>
        <authorList>
            <person name="Yant L."/>
            <person name="Moore C."/>
            <person name="Slenker M."/>
        </authorList>
    </citation>
    <scope>NUCLEOTIDE SEQUENCE [LARGE SCALE GENOMIC DNA]</scope>
    <source>
        <tissue evidence="7">Leaf</tissue>
    </source>
</reference>
<keyword evidence="1" id="KW-0479">Metal-binding</keyword>
<feature type="domain" description="GRF-type" evidence="6">
    <location>
        <begin position="26"/>
        <end position="71"/>
    </location>
</feature>
<evidence type="ECO:0000256" key="1">
    <source>
        <dbReference type="ARBA" id="ARBA00022723"/>
    </source>
</evidence>
<dbReference type="GO" id="GO:0008270">
    <property type="term" value="F:zinc ion binding"/>
    <property type="evidence" value="ECO:0007669"/>
    <property type="project" value="UniProtKB-KW"/>
</dbReference>
<dbReference type="AlphaFoldDB" id="A0ABD1BNJ0"/>
<dbReference type="Proteomes" id="UP001558713">
    <property type="component" value="Unassembled WGS sequence"/>
</dbReference>
<dbReference type="EMBL" id="JBANAX010000203">
    <property type="protein sequence ID" value="KAL1218679.1"/>
    <property type="molecule type" value="Genomic_DNA"/>
</dbReference>
<keyword evidence="5" id="KW-0175">Coiled coil</keyword>
<comment type="caution">
    <text evidence="7">The sequence shown here is derived from an EMBL/GenBank/DDBJ whole genome shotgun (WGS) entry which is preliminary data.</text>
</comment>
<protein>
    <recommendedName>
        <fullName evidence="6">GRF-type domain-containing protein</fullName>
    </recommendedName>
</protein>
<keyword evidence="8" id="KW-1185">Reference proteome</keyword>
<keyword evidence="3" id="KW-0862">Zinc</keyword>
<keyword evidence="2 4" id="KW-0863">Zinc-finger</keyword>
<accession>A0ABD1BNJ0</accession>
<evidence type="ECO:0000256" key="4">
    <source>
        <dbReference type="PROSITE-ProRule" id="PRU01343"/>
    </source>
</evidence>
<feature type="coiled-coil region" evidence="5">
    <location>
        <begin position="69"/>
        <end position="96"/>
    </location>
</feature>
<evidence type="ECO:0000259" key="6">
    <source>
        <dbReference type="PROSITE" id="PS51999"/>
    </source>
</evidence>